<protein>
    <submittedName>
        <fullName evidence="3">Dipeptidyl aminopeptidase/acylaminoacyl peptidase</fullName>
    </submittedName>
</protein>
<comment type="caution">
    <text evidence="3">The sequence shown here is derived from an EMBL/GenBank/DDBJ whole genome shotgun (WGS) entry which is preliminary data.</text>
</comment>
<accession>A0A841FS75</accession>
<keyword evidence="3" id="KW-0378">Hydrolase</keyword>
<dbReference type="Pfam" id="PF00930">
    <property type="entry name" value="DPPIV_N"/>
    <property type="match status" value="1"/>
</dbReference>
<feature type="domain" description="Peptidase S9 prolyl oligopeptidase catalytic" evidence="1">
    <location>
        <begin position="490"/>
        <end position="682"/>
    </location>
</feature>
<evidence type="ECO:0000313" key="3">
    <source>
        <dbReference type="EMBL" id="MBB6034820.1"/>
    </source>
</evidence>
<dbReference type="Pfam" id="PF00326">
    <property type="entry name" value="Peptidase_S9"/>
    <property type="match status" value="1"/>
</dbReference>
<dbReference type="RefSeq" id="WP_184787683.1">
    <property type="nucleotide sequence ID" value="NZ_BONT01000067.1"/>
</dbReference>
<dbReference type="Proteomes" id="UP000548476">
    <property type="component" value="Unassembled WGS sequence"/>
</dbReference>
<dbReference type="InterPro" id="IPR001375">
    <property type="entry name" value="Peptidase_S9_cat"/>
</dbReference>
<dbReference type="PANTHER" id="PTHR11731">
    <property type="entry name" value="PROTEASE FAMILY S9B,C DIPEPTIDYL-PEPTIDASE IV-RELATED"/>
    <property type="match status" value="1"/>
</dbReference>
<evidence type="ECO:0000313" key="4">
    <source>
        <dbReference type="Proteomes" id="UP000548476"/>
    </source>
</evidence>
<proteinExistence type="predicted"/>
<keyword evidence="3" id="KW-0031">Aminopeptidase</keyword>
<dbReference type="PANTHER" id="PTHR11731:SF118">
    <property type="entry name" value="BLR1971 PROTEIN"/>
    <property type="match status" value="1"/>
</dbReference>
<dbReference type="InterPro" id="IPR050278">
    <property type="entry name" value="Serine_Prot_S9B/DPPIV"/>
</dbReference>
<dbReference type="SUPFAM" id="SSF82171">
    <property type="entry name" value="DPP6 N-terminal domain-like"/>
    <property type="match status" value="1"/>
</dbReference>
<dbReference type="EMBL" id="JACHGT010000005">
    <property type="protein sequence ID" value="MBB6034820.1"/>
    <property type="molecule type" value="Genomic_DNA"/>
</dbReference>
<evidence type="ECO:0000259" key="2">
    <source>
        <dbReference type="Pfam" id="PF00930"/>
    </source>
</evidence>
<evidence type="ECO:0000259" key="1">
    <source>
        <dbReference type="Pfam" id="PF00326"/>
    </source>
</evidence>
<dbReference type="AlphaFoldDB" id="A0A841FS75"/>
<dbReference type="GO" id="GO:0008236">
    <property type="term" value="F:serine-type peptidase activity"/>
    <property type="evidence" value="ECO:0007669"/>
    <property type="project" value="InterPro"/>
</dbReference>
<dbReference type="GO" id="GO:0004177">
    <property type="term" value="F:aminopeptidase activity"/>
    <property type="evidence" value="ECO:0007669"/>
    <property type="project" value="UniProtKB-KW"/>
</dbReference>
<dbReference type="Gene3D" id="3.40.50.1820">
    <property type="entry name" value="alpha/beta hydrolase"/>
    <property type="match status" value="1"/>
</dbReference>
<name>A0A841FS75_9ACTN</name>
<dbReference type="GO" id="GO:0006508">
    <property type="term" value="P:proteolysis"/>
    <property type="evidence" value="ECO:0007669"/>
    <property type="project" value="InterPro"/>
</dbReference>
<dbReference type="InterPro" id="IPR002469">
    <property type="entry name" value="Peptidase_S9B_N"/>
</dbReference>
<keyword evidence="4" id="KW-1185">Reference proteome</keyword>
<feature type="domain" description="Dipeptidylpeptidase IV N-terminal" evidence="2">
    <location>
        <begin position="60"/>
        <end position="401"/>
    </location>
</feature>
<dbReference type="InterPro" id="IPR029058">
    <property type="entry name" value="AB_hydrolase_fold"/>
</dbReference>
<keyword evidence="3" id="KW-0645">Protease</keyword>
<reference evidence="3 4" key="1">
    <citation type="submission" date="2020-08" db="EMBL/GenBank/DDBJ databases">
        <title>Genomic Encyclopedia of Type Strains, Phase IV (KMG-IV): sequencing the most valuable type-strain genomes for metagenomic binning, comparative biology and taxonomic classification.</title>
        <authorList>
            <person name="Goeker M."/>
        </authorList>
    </citation>
    <scope>NUCLEOTIDE SEQUENCE [LARGE SCALE GENOMIC DNA]</scope>
    <source>
        <strain evidence="3 4">YIM 65646</strain>
    </source>
</reference>
<organism evidence="3 4">
    <name type="scientific">Phytomonospora endophytica</name>
    <dbReference type="NCBI Taxonomy" id="714109"/>
    <lineage>
        <taxon>Bacteria</taxon>
        <taxon>Bacillati</taxon>
        <taxon>Actinomycetota</taxon>
        <taxon>Actinomycetes</taxon>
        <taxon>Micromonosporales</taxon>
        <taxon>Micromonosporaceae</taxon>
        <taxon>Phytomonospora</taxon>
    </lineage>
</organism>
<dbReference type="SUPFAM" id="SSF53474">
    <property type="entry name" value="alpha/beta-Hydrolases"/>
    <property type="match status" value="1"/>
</dbReference>
<sequence length="709" mass="78642">MTDRKLDAAAYRAAERLLPHKRSGLVKNLKVRPQWLDDGERFWYAADTTEGKTFFTVDPAAGTREPFEPPADAGADFLEVLSPDGKTAVFAKGHDLWARSVEDGREWALTADGAEDHDYGTGPEAMAQFTLLARIGLTGMPPAVAWSPDSTRILTHRTDQRGVRRQHLVEDAPADGGAPRLVTKRYAFPGDETLPTVELMVIDVASGDTVRAKTPPLLAPLYSPIALKLAWWAEAESAVYYLEQTRDQRTLSLRRLDPATGEVTTIVTESGPTRVEPTQTMGAEPIIAVFSHGWEVLWYSQRDNWGHLYLYDARTGEQRLQVTSGEWGVQRVLRVDEDARVVYFVASGLVDGHPYRRSVCRIGLDGTGFARLTDDDLDHAVTIGPGARYFIDNASTTGTPPVITVRDWAGTVLVELERADVSGLIAAGWTPPEPFTVKAADGVTDVHGLLYLPHDFDPERSYPVLDHPYPGPQTNRVQPTFDPGYYGRDAETMTALGFVVIAVDGRGTPGRDKAFHDHSYGNLRAAGCLDDHVAALRQLAATRPWMDLDRVGSYGFSGGGYATVRAMLDHPEIYRAGMAACGNHDNRFYHLAWGETYDGPFDPELYATTSNVDNAHKLQGDLLLMHGSMDDNVFPQQTLRLADALLTAGKDFEMLIIPGADHIFLGYEHVHHRRKWDFFTRRLLRLEPPADYRIEPTGLDMEIIGEFFE</sequence>
<dbReference type="Gene3D" id="2.140.10.30">
    <property type="entry name" value="Dipeptidylpeptidase IV, N-terminal domain"/>
    <property type="match status" value="1"/>
</dbReference>
<gene>
    <name evidence="3" type="ORF">HNR73_002674</name>
</gene>